<proteinExistence type="predicted"/>
<feature type="domain" description="Cytochrome b5 heme-binding" evidence="7">
    <location>
        <begin position="38"/>
        <end position="115"/>
    </location>
</feature>
<keyword evidence="6" id="KW-0812">Transmembrane</keyword>
<dbReference type="Pfam" id="PF00173">
    <property type="entry name" value="Cyt-b5"/>
    <property type="match status" value="1"/>
</dbReference>
<keyword evidence="9" id="KW-1185">Reference proteome</keyword>
<evidence type="ECO:0000313" key="8">
    <source>
        <dbReference type="EMBL" id="CAH2268272.1"/>
    </source>
</evidence>
<dbReference type="PROSITE" id="PS50255">
    <property type="entry name" value="CYTOCHROME_B5_2"/>
    <property type="match status" value="1"/>
</dbReference>
<evidence type="ECO:0000256" key="5">
    <source>
        <dbReference type="ARBA" id="ARBA00073492"/>
    </source>
</evidence>
<dbReference type="Gene3D" id="3.10.120.10">
    <property type="entry name" value="Cytochrome b5-like heme/steroid binding domain"/>
    <property type="match status" value="1"/>
</dbReference>
<dbReference type="PANTHER" id="PTHR16740:SF1">
    <property type="entry name" value="CYTOCHROME B5-RELATED PROTEIN-RELATED"/>
    <property type="match status" value="1"/>
</dbReference>
<organism evidence="8 9">
    <name type="scientific">Pararge aegeria aegeria</name>
    <dbReference type="NCBI Taxonomy" id="348720"/>
    <lineage>
        <taxon>Eukaryota</taxon>
        <taxon>Metazoa</taxon>
        <taxon>Ecdysozoa</taxon>
        <taxon>Arthropoda</taxon>
        <taxon>Hexapoda</taxon>
        <taxon>Insecta</taxon>
        <taxon>Pterygota</taxon>
        <taxon>Neoptera</taxon>
        <taxon>Endopterygota</taxon>
        <taxon>Lepidoptera</taxon>
        <taxon>Glossata</taxon>
        <taxon>Ditrysia</taxon>
        <taxon>Papilionoidea</taxon>
        <taxon>Nymphalidae</taxon>
        <taxon>Satyrinae</taxon>
        <taxon>Satyrini</taxon>
        <taxon>Parargina</taxon>
        <taxon>Pararge</taxon>
    </lineage>
</organism>
<comment type="caution">
    <text evidence="8">The sequence shown here is derived from an EMBL/GenBank/DDBJ whole genome shotgun (WGS) entry which is preliminary data.</text>
</comment>
<dbReference type="GO" id="GO:0020037">
    <property type="term" value="F:heme binding"/>
    <property type="evidence" value="ECO:0007669"/>
    <property type="project" value="InterPro"/>
</dbReference>
<dbReference type="EMBL" id="CAKXAJ010026429">
    <property type="protein sequence ID" value="CAH2268272.1"/>
    <property type="molecule type" value="Genomic_DNA"/>
</dbReference>
<feature type="transmembrane region" description="Helical" evidence="6">
    <location>
        <begin position="325"/>
        <end position="345"/>
    </location>
</feature>
<evidence type="ECO:0000256" key="3">
    <source>
        <dbReference type="ARBA" id="ARBA00023004"/>
    </source>
</evidence>
<accession>A0A8S4SGT2</accession>
<dbReference type="PANTHER" id="PTHR16740">
    <property type="entry name" value="CYTOCHROME B5-RELATED PROTEIN-RELATED"/>
    <property type="match status" value="1"/>
</dbReference>
<evidence type="ECO:0000313" key="9">
    <source>
        <dbReference type="Proteomes" id="UP000838756"/>
    </source>
</evidence>
<dbReference type="InterPro" id="IPR005804">
    <property type="entry name" value="FA_desaturase_dom"/>
</dbReference>
<name>A0A8S4SGT2_9NEOP</name>
<feature type="transmembrane region" description="Helical" evidence="6">
    <location>
        <begin position="259"/>
        <end position="280"/>
    </location>
</feature>
<sequence length="574" mass="66342">MAPKDADYLEIAHQRAIEKKTHVSFPQLKYPSLRDEGFRDYKQWLLGKSMDDGAEGLWRVHDSLYDLGQFVESHPGGGEWLELTKGTDITEAFECHHIAPIAEKLLPRFYVRDAKTPRNSPFTFKEDGFYRTLKNLVSEEIKKVPKDKLKCTNMITDGLFVALLISSALSCSTTNYWLVMGFSIVASVSLAWLVVAAHNYIHRKASWRMYYFNLSLWSYREFRVTHALSHHLYPNTLMDIEVSGFEPLIFWNPRKNMPFYANLAILLEFIIFPFLFITNWIRRMLVALLRDGLFTKHNGIYWHDLIGFSLPLWMYFASNANFYDVITIWLGILCGGSFVFFVIGANAAHHHPKIFKDGDQVSDVTLDWGMHELEAVMDRPNINDSHFKVMTFFGHHSLHHLFPTLDHALLEYLYPVFLKQCEKYKANFRQMSQLELFIVLGFATIFEEFSRFLQDPFNRSSPDEYGTTWELINYEVHYTVVAISTNEFKIITGINGGFANAVDEKQNIVYLGGRDDGLFYIDDSTKKVEKLTSIETVYGVAIEADGSIIYASEDSLIRLKPTKTYCYSNEKISL</sequence>
<feature type="transmembrane region" description="Helical" evidence="6">
    <location>
        <begin position="176"/>
        <end position="201"/>
    </location>
</feature>
<evidence type="ECO:0000256" key="1">
    <source>
        <dbReference type="ARBA" id="ARBA00022617"/>
    </source>
</evidence>
<feature type="transmembrane region" description="Helical" evidence="6">
    <location>
        <begin position="300"/>
        <end position="318"/>
    </location>
</feature>
<dbReference type="FunFam" id="3.10.120.10:FF:000020">
    <property type="entry name" value="Cytochrome b5-related protein"/>
    <property type="match status" value="1"/>
</dbReference>
<evidence type="ECO:0000256" key="4">
    <source>
        <dbReference type="ARBA" id="ARBA00055674"/>
    </source>
</evidence>
<dbReference type="SUPFAM" id="SSF69304">
    <property type="entry name" value="Tricorn protease N-terminal domain"/>
    <property type="match status" value="1"/>
</dbReference>
<dbReference type="Pfam" id="PF00487">
    <property type="entry name" value="FA_desaturase"/>
    <property type="match status" value="1"/>
</dbReference>
<keyword evidence="6" id="KW-1133">Transmembrane helix</keyword>
<dbReference type="InterPro" id="IPR001199">
    <property type="entry name" value="Cyt_B5-like_heme/steroid-bd"/>
</dbReference>
<evidence type="ECO:0000256" key="2">
    <source>
        <dbReference type="ARBA" id="ARBA00022723"/>
    </source>
</evidence>
<feature type="transmembrane region" description="Helical" evidence="6">
    <location>
        <begin position="151"/>
        <end position="170"/>
    </location>
</feature>
<keyword evidence="1" id="KW-0349">Heme</keyword>
<dbReference type="PROSITE" id="PS00191">
    <property type="entry name" value="CYTOCHROME_B5_1"/>
    <property type="match status" value="1"/>
</dbReference>
<dbReference type="Proteomes" id="UP000838756">
    <property type="component" value="Unassembled WGS sequence"/>
</dbReference>
<gene>
    <name evidence="8" type="primary">jg5471</name>
    <name evidence="8" type="ORF">PAEG_LOCUS26661</name>
</gene>
<dbReference type="InterPro" id="IPR053100">
    <property type="entry name" value="Cytochrome_b5-related"/>
</dbReference>
<evidence type="ECO:0000259" key="7">
    <source>
        <dbReference type="PROSITE" id="PS50255"/>
    </source>
</evidence>
<dbReference type="SUPFAM" id="SSF55856">
    <property type="entry name" value="Cytochrome b5-like heme/steroid binding domain"/>
    <property type="match status" value="1"/>
</dbReference>
<keyword evidence="6" id="KW-0472">Membrane</keyword>
<dbReference type="GO" id="GO:0046872">
    <property type="term" value="F:metal ion binding"/>
    <property type="evidence" value="ECO:0007669"/>
    <property type="project" value="UniProtKB-KW"/>
</dbReference>
<dbReference type="OrthoDB" id="260519at2759"/>
<keyword evidence="2" id="KW-0479">Metal-binding</keyword>
<dbReference type="InterPro" id="IPR018506">
    <property type="entry name" value="Cyt_B5_heme-BS"/>
</dbReference>
<reference evidence="8" key="1">
    <citation type="submission" date="2022-03" db="EMBL/GenBank/DDBJ databases">
        <authorList>
            <person name="Lindestad O."/>
        </authorList>
    </citation>
    <scope>NUCLEOTIDE SEQUENCE</scope>
</reference>
<comment type="function">
    <text evidence="4">May play a role in muscle cell metabolism.</text>
</comment>
<dbReference type="InterPro" id="IPR036400">
    <property type="entry name" value="Cyt_B5-like_heme/steroid_sf"/>
</dbReference>
<dbReference type="GO" id="GO:0006629">
    <property type="term" value="P:lipid metabolic process"/>
    <property type="evidence" value="ECO:0007669"/>
    <property type="project" value="InterPro"/>
</dbReference>
<evidence type="ECO:0000256" key="6">
    <source>
        <dbReference type="SAM" id="Phobius"/>
    </source>
</evidence>
<keyword evidence="3" id="KW-0408">Iron</keyword>
<protein>
    <recommendedName>
        <fullName evidence="5">Cytochrome b5-related protein</fullName>
    </recommendedName>
</protein>
<dbReference type="AlphaFoldDB" id="A0A8S4SGT2"/>